<dbReference type="AlphaFoldDB" id="A0A2S9IK88"/>
<dbReference type="EMBL" id="PVBR01000028">
    <property type="protein sequence ID" value="PRD40928.1"/>
    <property type="molecule type" value="Genomic_DNA"/>
</dbReference>
<comment type="caution">
    <text evidence="1">The sequence shown here is derived from an EMBL/GenBank/DDBJ whole genome shotgun (WGS) entry which is preliminary data.</text>
</comment>
<name>A0A2S9IK88_9HYPH</name>
<sequence length="200" mass="22385">MRRSAIDEQNRFMLRRQHEFRMAADVVTEAFMGFEEIEAVAVIGSVARPLWKEVPRFREFRRAGIEVWHECKDLDLAVWLSSQSRLGALRRMRDLALRDAFSAGTGPSVTAHQVEVFLFEPGSDHYLGRLCNFNACPKGKPDCAVPGCGAVPFNKTIEGFTPYADLLAPAAHTMLYRRGQGRLMSAIDLPLAETKDASRG</sequence>
<gene>
    <name evidence="1" type="ORF">C5748_24545</name>
</gene>
<organism evidence="1 2">
    <name type="scientific">Phyllobacterium phragmitis</name>
    <dbReference type="NCBI Taxonomy" id="2670329"/>
    <lineage>
        <taxon>Bacteria</taxon>
        <taxon>Pseudomonadati</taxon>
        <taxon>Pseudomonadota</taxon>
        <taxon>Alphaproteobacteria</taxon>
        <taxon>Hyphomicrobiales</taxon>
        <taxon>Phyllobacteriaceae</taxon>
        <taxon>Phyllobacterium</taxon>
    </lineage>
</organism>
<proteinExistence type="predicted"/>
<dbReference type="Proteomes" id="UP000239434">
    <property type="component" value="Unassembled WGS sequence"/>
</dbReference>
<dbReference type="RefSeq" id="WP_105745281.1">
    <property type="nucleotide sequence ID" value="NZ_PVBR01000028.1"/>
</dbReference>
<evidence type="ECO:0000313" key="1">
    <source>
        <dbReference type="EMBL" id="PRD40928.1"/>
    </source>
</evidence>
<accession>A0A2S9IK88</accession>
<keyword evidence="2" id="KW-1185">Reference proteome</keyword>
<protein>
    <submittedName>
        <fullName evidence="1">Uncharacterized protein</fullName>
    </submittedName>
</protein>
<evidence type="ECO:0000313" key="2">
    <source>
        <dbReference type="Proteomes" id="UP000239434"/>
    </source>
</evidence>
<reference evidence="1 2" key="1">
    <citation type="submission" date="2018-02" db="EMBL/GenBank/DDBJ databases">
        <title>The draft genome of Phyllobacterium sp. 1N-3.</title>
        <authorList>
            <person name="Liu L."/>
            <person name="Li L."/>
            <person name="Zhang X."/>
            <person name="Wang T."/>
            <person name="Liang L."/>
        </authorList>
    </citation>
    <scope>NUCLEOTIDE SEQUENCE [LARGE SCALE GENOMIC DNA]</scope>
    <source>
        <strain evidence="1 2">1N-3</strain>
    </source>
</reference>